<dbReference type="PROSITE" id="PS50297">
    <property type="entry name" value="ANK_REP_REGION"/>
    <property type="match status" value="3"/>
</dbReference>
<feature type="repeat" description="ANK" evidence="3">
    <location>
        <begin position="101"/>
        <end position="133"/>
    </location>
</feature>
<keyword evidence="5" id="KW-1185">Reference proteome</keyword>
<evidence type="ECO:0000313" key="4">
    <source>
        <dbReference type="EMBL" id="KAF1989407.1"/>
    </source>
</evidence>
<evidence type="ECO:0000313" key="5">
    <source>
        <dbReference type="Proteomes" id="UP000800041"/>
    </source>
</evidence>
<dbReference type="Gene3D" id="1.25.40.20">
    <property type="entry name" value="Ankyrin repeat-containing domain"/>
    <property type="match status" value="2"/>
</dbReference>
<dbReference type="SUPFAM" id="SSF48403">
    <property type="entry name" value="Ankyrin repeat"/>
    <property type="match status" value="1"/>
</dbReference>
<dbReference type="EMBL" id="ML977145">
    <property type="protein sequence ID" value="KAF1989407.1"/>
    <property type="molecule type" value="Genomic_DNA"/>
</dbReference>
<evidence type="ECO:0000256" key="1">
    <source>
        <dbReference type="ARBA" id="ARBA00022737"/>
    </source>
</evidence>
<dbReference type="PANTHER" id="PTHR24198">
    <property type="entry name" value="ANKYRIN REPEAT AND PROTEIN KINASE DOMAIN-CONTAINING PROTEIN"/>
    <property type="match status" value="1"/>
</dbReference>
<reference evidence="4" key="1">
    <citation type="journal article" date="2020" name="Stud. Mycol.">
        <title>101 Dothideomycetes genomes: a test case for predicting lifestyles and emergence of pathogens.</title>
        <authorList>
            <person name="Haridas S."/>
            <person name="Albert R."/>
            <person name="Binder M."/>
            <person name="Bloem J."/>
            <person name="Labutti K."/>
            <person name="Salamov A."/>
            <person name="Andreopoulos B."/>
            <person name="Baker S."/>
            <person name="Barry K."/>
            <person name="Bills G."/>
            <person name="Bluhm B."/>
            <person name="Cannon C."/>
            <person name="Castanera R."/>
            <person name="Culley D."/>
            <person name="Daum C."/>
            <person name="Ezra D."/>
            <person name="Gonzalez J."/>
            <person name="Henrissat B."/>
            <person name="Kuo A."/>
            <person name="Liang C."/>
            <person name="Lipzen A."/>
            <person name="Lutzoni F."/>
            <person name="Magnuson J."/>
            <person name="Mondo S."/>
            <person name="Nolan M."/>
            <person name="Ohm R."/>
            <person name="Pangilinan J."/>
            <person name="Park H.-J."/>
            <person name="Ramirez L."/>
            <person name="Alfaro M."/>
            <person name="Sun H."/>
            <person name="Tritt A."/>
            <person name="Yoshinaga Y."/>
            <person name="Zwiers L.-H."/>
            <person name="Turgeon B."/>
            <person name="Goodwin S."/>
            <person name="Spatafora J."/>
            <person name="Crous P."/>
            <person name="Grigoriev I."/>
        </authorList>
    </citation>
    <scope>NUCLEOTIDE SEQUENCE</scope>
    <source>
        <strain evidence="4">CBS 113979</strain>
    </source>
</reference>
<dbReference type="OrthoDB" id="539213at2759"/>
<feature type="repeat" description="ANK" evidence="3">
    <location>
        <begin position="134"/>
        <end position="166"/>
    </location>
</feature>
<feature type="repeat" description="ANK" evidence="3">
    <location>
        <begin position="73"/>
        <end position="106"/>
    </location>
</feature>
<dbReference type="InterPro" id="IPR036770">
    <property type="entry name" value="Ankyrin_rpt-contain_sf"/>
</dbReference>
<dbReference type="AlphaFoldDB" id="A0A6G1H8M2"/>
<organism evidence="4 5">
    <name type="scientific">Aulographum hederae CBS 113979</name>
    <dbReference type="NCBI Taxonomy" id="1176131"/>
    <lineage>
        <taxon>Eukaryota</taxon>
        <taxon>Fungi</taxon>
        <taxon>Dikarya</taxon>
        <taxon>Ascomycota</taxon>
        <taxon>Pezizomycotina</taxon>
        <taxon>Dothideomycetes</taxon>
        <taxon>Pleosporomycetidae</taxon>
        <taxon>Aulographales</taxon>
        <taxon>Aulographaceae</taxon>
    </lineage>
</organism>
<keyword evidence="1" id="KW-0677">Repeat</keyword>
<dbReference type="PANTHER" id="PTHR24198:SF165">
    <property type="entry name" value="ANKYRIN REPEAT-CONTAINING PROTEIN-RELATED"/>
    <property type="match status" value="1"/>
</dbReference>
<evidence type="ECO:0000256" key="2">
    <source>
        <dbReference type="ARBA" id="ARBA00023043"/>
    </source>
</evidence>
<evidence type="ECO:0000256" key="3">
    <source>
        <dbReference type="PROSITE-ProRule" id="PRU00023"/>
    </source>
</evidence>
<dbReference type="PROSITE" id="PS50088">
    <property type="entry name" value="ANK_REPEAT"/>
    <property type="match status" value="4"/>
</dbReference>
<feature type="repeat" description="ANK" evidence="3">
    <location>
        <begin position="167"/>
        <end position="199"/>
    </location>
</feature>
<dbReference type="Pfam" id="PF12796">
    <property type="entry name" value="Ank_2"/>
    <property type="match status" value="2"/>
</dbReference>
<name>A0A6G1H8M2_9PEZI</name>
<gene>
    <name evidence="4" type="ORF">K402DRAFT_442765</name>
</gene>
<dbReference type="InterPro" id="IPR002110">
    <property type="entry name" value="Ankyrin_rpt"/>
</dbReference>
<dbReference type="SMART" id="SM00248">
    <property type="entry name" value="ANK"/>
    <property type="match status" value="6"/>
</dbReference>
<keyword evidence="2 3" id="KW-0040">ANK repeat</keyword>
<dbReference type="Proteomes" id="UP000800041">
    <property type="component" value="Unassembled WGS sequence"/>
</dbReference>
<protein>
    <submittedName>
        <fullName evidence="4">Ankyrin</fullName>
    </submittedName>
</protein>
<sequence length="234" mass="25713">MEQSSDKFAIHEACREGKISIVESLLNANPRLAKRRDDDERLPIHWAVSYNQRAIVELLVQAKDFDVDAQDEIGWTSLMMASSLKEGEDIVELLLKKGADPKMTTIHFAASKNNLDTARKLIAAGATSRIKDKRQQTPLHRAAAIGSIPMMKLLMENKSPLDATDLDGMTAWHHAVCEGHGDAAMVLLKAGADAVKRTKDGVLAIDLAPDEKVKSFIVKSAEMEGIEVYPPSEE</sequence>
<proteinExistence type="predicted"/>
<accession>A0A6G1H8M2</accession>